<comment type="caution">
    <text evidence="1">The sequence shown here is derived from an EMBL/GenBank/DDBJ whole genome shotgun (WGS) entry which is preliminary data.</text>
</comment>
<reference evidence="2" key="1">
    <citation type="journal article" date="2019" name="Int. J. Syst. Evol. Microbiol.">
        <title>The Global Catalogue of Microorganisms (GCM) 10K type strain sequencing project: providing services to taxonomists for standard genome sequencing and annotation.</title>
        <authorList>
            <consortium name="The Broad Institute Genomics Platform"/>
            <consortium name="The Broad Institute Genome Sequencing Center for Infectious Disease"/>
            <person name="Wu L."/>
            <person name="Ma J."/>
        </authorList>
    </citation>
    <scope>NUCLEOTIDE SEQUENCE [LARGE SCALE GENOMIC DNA]</scope>
    <source>
        <strain evidence="2">CGMCC 1.15407</strain>
    </source>
</reference>
<evidence type="ECO:0000313" key="1">
    <source>
        <dbReference type="EMBL" id="GGF40803.1"/>
    </source>
</evidence>
<name>A0ABQ1V693_9BACT</name>
<accession>A0ABQ1V693</accession>
<sequence>MEKENKNQIILIPTGNTPEKIETSIAAFNQPLANLLTHVGLPTENILSPIEERRKVIYALESSIEILPMEDRLKATYLSKFTVAVSVGLFDGALNFLWDETIKALRRLVSNFDLEYFLQVSRTINSKYKNLNSADDLEAIGDHDLLEICRRIGFVNDINYRRLEHVNYLRNHASAAHPNENSITGLEMLNLLESCLKYAITAKPDHSLIQIKQLFENIRTKEIPKDDFPIIGQDLLKQPQERVDDFLLSIFGIYSDPRTQAPVRKNIDRLTPHIWQSTTEDTKFRIGAKFGVYRKNGDVDRKDAVQKFLETVNGEHYKDEDSLAAELLEKLQNLKTVHFEWNNFYNEYSHAKSIDASIPANGIPDAVRKLFVKVISICYVGNGKGYRQGIDENAAEFYNKFIESFTVTEIKEFLRLFKDPEFVTDFNYTKPDIRLRKLATFFKSKTKDVHITKVLDLIINFPKGSLQRLANDSRYKNEMKFI</sequence>
<organism evidence="1 2">
    <name type="scientific">Echinicola rosea</name>
    <dbReference type="NCBI Taxonomy" id="1807691"/>
    <lineage>
        <taxon>Bacteria</taxon>
        <taxon>Pseudomonadati</taxon>
        <taxon>Bacteroidota</taxon>
        <taxon>Cytophagia</taxon>
        <taxon>Cytophagales</taxon>
        <taxon>Cyclobacteriaceae</taxon>
        <taxon>Echinicola</taxon>
    </lineage>
</organism>
<dbReference type="RefSeq" id="WP_137404174.1">
    <property type="nucleotide sequence ID" value="NZ_BMIU01000017.1"/>
</dbReference>
<proteinExistence type="predicted"/>
<gene>
    <name evidence="1" type="ORF">GCM10011339_31700</name>
</gene>
<dbReference type="Proteomes" id="UP000647339">
    <property type="component" value="Unassembled WGS sequence"/>
</dbReference>
<protein>
    <submittedName>
        <fullName evidence="1">Uncharacterized protein</fullName>
    </submittedName>
</protein>
<dbReference type="EMBL" id="BMIU01000017">
    <property type="protein sequence ID" value="GGF40803.1"/>
    <property type="molecule type" value="Genomic_DNA"/>
</dbReference>
<keyword evidence="2" id="KW-1185">Reference proteome</keyword>
<evidence type="ECO:0000313" key="2">
    <source>
        <dbReference type="Proteomes" id="UP000647339"/>
    </source>
</evidence>